<feature type="transmembrane region" description="Helical" evidence="1">
    <location>
        <begin position="47"/>
        <end position="64"/>
    </location>
</feature>
<dbReference type="PANTHER" id="PTHR23028">
    <property type="entry name" value="ACETYLTRANSFERASE"/>
    <property type="match status" value="1"/>
</dbReference>
<evidence type="ECO:0000256" key="1">
    <source>
        <dbReference type="SAM" id="Phobius"/>
    </source>
</evidence>
<feature type="domain" description="Acyltransferase 3" evidence="2">
    <location>
        <begin position="17"/>
        <end position="311"/>
    </location>
</feature>
<protein>
    <submittedName>
        <fullName evidence="3">Acyltransferase</fullName>
    </submittedName>
</protein>
<dbReference type="PANTHER" id="PTHR23028:SF131">
    <property type="entry name" value="BLR2367 PROTEIN"/>
    <property type="match status" value="1"/>
</dbReference>
<comment type="caution">
    <text evidence="3">The sequence shown here is derived from an EMBL/GenBank/DDBJ whole genome shotgun (WGS) entry which is preliminary data.</text>
</comment>
<feature type="transmembrane region" description="Helical" evidence="1">
    <location>
        <begin position="271"/>
        <end position="292"/>
    </location>
</feature>
<feature type="transmembrane region" description="Helical" evidence="1">
    <location>
        <begin position="298"/>
        <end position="317"/>
    </location>
</feature>
<dbReference type="GO" id="GO:0016747">
    <property type="term" value="F:acyltransferase activity, transferring groups other than amino-acyl groups"/>
    <property type="evidence" value="ECO:0007669"/>
    <property type="project" value="InterPro"/>
</dbReference>
<evidence type="ECO:0000313" key="4">
    <source>
        <dbReference type="Proteomes" id="UP000241167"/>
    </source>
</evidence>
<dbReference type="AlphaFoldDB" id="A0A2P7QJ57"/>
<keyword evidence="4" id="KW-1185">Reference proteome</keyword>
<feature type="transmembrane region" description="Helical" evidence="1">
    <location>
        <begin position="134"/>
        <end position="152"/>
    </location>
</feature>
<keyword evidence="3" id="KW-0808">Transferase</keyword>
<gene>
    <name evidence="3" type="ORF">C7I55_20135</name>
</gene>
<sequence>MEATSINSVDTQRPRLNGLQYLRAIAALQVVVHHAVQAAGIKLSMPGFGVPLFFVISGFLMVAITDAGSRPSPFFKDRLIRIVPLYWIATTVFLALLLTKTSVAPATAAASYLFLPFGAPGEGRHFFPLLNVGWTLNYEMMFYAIFALLLLLPRKALLPALTLVFVALAVASFFIPQDRAPFAFWCNPLILQFLAGAWLGHFWSLRASLGIPIIACFLAFFVLYSTDGVLRNTLWLGIQSTLLVIGTLELERAGAFARPIRPLRFLGDASYSIYLWHVFAIIVAVVCGRGIAAPAWSVATVGILGGVAAGLTSYWLLERPLLHIFRRKRHRDAIPIPAGP</sequence>
<evidence type="ECO:0000259" key="2">
    <source>
        <dbReference type="Pfam" id="PF01757"/>
    </source>
</evidence>
<dbReference type="Pfam" id="PF01757">
    <property type="entry name" value="Acyl_transf_3"/>
    <property type="match status" value="1"/>
</dbReference>
<dbReference type="GO" id="GO:0000271">
    <property type="term" value="P:polysaccharide biosynthetic process"/>
    <property type="evidence" value="ECO:0007669"/>
    <property type="project" value="TreeGrafter"/>
</dbReference>
<dbReference type="InterPro" id="IPR050879">
    <property type="entry name" value="Acyltransferase_3"/>
</dbReference>
<dbReference type="Proteomes" id="UP000241167">
    <property type="component" value="Unassembled WGS sequence"/>
</dbReference>
<dbReference type="GO" id="GO:0016020">
    <property type="term" value="C:membrane"/>
    <property type="evidence" value="ECO:0007669"/>
    <property type="project" value="TreeGrafter"/>
</dbReference>
<name>A0A2P7QJ57_9SPHN</name>
<keyword evidence="1" id="KW-0472">Membrane</keyword>
<keyword evidence="1" id="KW-0812">Transmembrane</keyword>
<feature type="transmembrane region" description="Helical" evidence="1">
    <location>
        <begin position="85"/>
        <end position="114"/>
    </location>
</feature>
<reference evidence="3 4" key="1">
    <citation type="submission" date="2018-03" db="EMBL/GenBank/DDBJ databases">
        <title>The draft genome of Sphingosinicella sp. GL-C-18.</title>
        <authorList>
            <person name="Liu L."/>
            <person name="Li L."/>
            <person name="Liang L."/>
            <person name="Zhang X."/>
            <person name="Wang T."/>
        </authorList>
    </citation>
    <scope>NUCLEOTIDE SEQUENCE [LARGE SCALE GENOMIC DNA]</scope>
    <source>
        <strain evidence="3 4">GL-C-18</strain>
    </source>
</reference>
<dbReference type="EMBL" id="PXYI01000007">
    <property type="protein sequence ID" value="PSJ38005.1"/>
    <property type="molecule type" value="Genomic_DNA"/>
</dbReference>
<proteinExistence type="predicted"/>
<dbReference type="OrthoDB" id="9767863at2"/>
<keyword evidence="1" id="KW-1133">Transmembrane helix</keyword>
<organism evidence="3 4">
    <name type="scientific">Allosphingosinicella deserti</name>
    <dbReference type="NCBI Taxonomy" id="2116704"/>
    <lineage>
        <taxon>Bacteria</taxon>
        <taxon>Pseudomonadati</taxon>
        <taxon>Pseudomonadota</taxon>
        <taxon>Alphaproteobacteria</taxon>
        <taxon>Sphingomonadales</taxon>
        <taxon>Sphingomonadaceae</taxon>
        <taxon>Allosphingosinicella</taxon>
    </lineage>
</organism>
<keyword evidence="3" id="KW-0012">Acyltransferase</keyword>
<dbReference type="RefSeq" id="WP_106514818.1">
    <property type="nucleotide sequence ID" value="NZ_PXYI01000007.1"/>
</dbReference>
<dbReference type="InterPro" id="IPR002656">
    <property type="entry name" value="Acyl_transf_3_dom"/>
</dbReference>
<accession>A0A2P7QJ57</accession>
<evidence type="ECO:0000313" key="3">
    <source>
        <dbReference type="EMBL" id="PSJ38005.1"/>
    </source>
</evidence>
<feature type="transmembrane region" description="Helical" evidence="1">
    <location>
        <begin position="157"/>
        <end position="176"/>
    </location>
</feature>
<feature type="transmembrane region" description="Helical" evidence="1">
    <location>
        <begin position="207"/>
        <end position="226"/>
    </location>
</feature>